<sequence length="92" mass="10791">MAHLNRKRDVNDSWVIDEYVDPKYNTTLVNIYCGDFRLEVVIPVHELWCEPMPAHVDLIQTAEYLWRPGHQVSLPIQQARSTITYLRGTSHE</sequence>
<dbReference type="Proteomes" id="UP000247221">
    <property type="component" value="Segment"/>
</dbReference>
<keyword evidence="2" id="KW-1185">Reference proteome</keyword>
<dbReference type="EMBL" id="MH113812">
    <property type="protein sequence ID" value="AWD90610.1"/>
    <property type="molecule type" value="Genomic_DNA"/>
</dbReference>
<proteinExistence type="predicted"/>
<dbReference type="RefSeq" id="YP_009800528.1">
    <property type="nucleotide sequence ID" value="NC_047954.1"/>
</dbReference>
<accession>A0A2S1GMK5</accession>
<evidence type="ECO:0000313" key="1">
    <source>
        <dbReference type="EMBL" id="AWD90610.1"/>
    </source>
</evidence>
<protein>
    <submittedName>
        <fullName evidence="1">Uncharacterized protein</fullName>
    </submittedName>
</protein>
<reference evidence="1 2" key="1">
    <citation type="submission" date="2018-03" db="EMBL/GenBank/DDBJ databases">
        <title>Phage therapy in agriculture - a green tech approach to combat plant pathogenic bacteria.</title>
        <authorList>
            <person name="Carstens A.B."/>
            <person name="Djurhuus A.M."/>
            <person name="Hansen L.H."/>
        </authorList>
    </citation>
    <scope>NUCLEOTIDE SEQUENCE [LARGE SCALE GENOMIC DNA]</scope>
</reference>
<evidence type="ECO:0000313" key="2">
    <source>
        <dbReference type="Proteomes" id="UP000247221"/>
    </source>
</evidence>
<dbReference type="GeneID" id="54991027"/>
<organism evidence="1 2">
    <name type="scientific">Pseudomonas phage Njord</name>
    <dbReference type="NCBI Taxonomy" id="2163985"/>
    <lineage>
        <taxon>Viruses</taxon>
        <taxon>Duplodnaviria</taxon>
        <taxon>Heunggongvirae</taxon>
        <taxon>Uroviricota</taxon>
        <taxon>Caudoviricetes</taxon>
        <taxon>Autographivirales</taxon>
        <taxon>Autosignataviridae</taxon>
        <taxon>Colwellvirinae</taxon>
        <taxon>Njordvirus</taxon>
        <taxon>Njordvirus njord</taxon>
        <taxon>Uliginvirus njord</taxon>
    </lineage>
</organism>
<dbReference type="KEGG" id="vg:54991027"/>
<name>A0A2S1GMK5_9CAUD</name>